<dbReference type="Proteomes" id="UP001348641">
    <property type="component" value="Unassembled WGS sequence"/>
</dbReference>
<evidence type="ECO:0000313" key="1">
    <source>
        <dbReference type="EMBL" id="MEE2053700.1"/>
    </source>
</evidence>
<dbReference type="Gene3D" id="2.30.110.10">
    <property type="entry name" value="Electron Transport, Fmn-binding Protein, Chain A"/>
    <property type="match status" value="1"/>
</dbReference>
<dbReference type="Pfam" id="PF10012">
    <property type="entry name" value="DUF2255"/>
    <property type="match status" value="1"/>
</dbReference>
<sequence length="169" mass="18897">MTWTPEELTLYSSTEEIVLTVAHGRRVLRRGRRVWVVREGDDLYVRSLGGHASDWYRSARTHRKGTVRAAGLRRNVVFEPADPGTRERVDAAYRLKYGHYAAAFLDTVTGDQAASTTLRLVPCATRTQAPACSAAALPDGRGSRLRSPLGPAGRWHALFERPRRQEEKA</sequence>
<comment type="caution">
    <text evidence="1">The sequence shown here is derived from an EMBL/GenBank/DDBJ whole genome shotgun (WGS) entry which is preliminary data.</text>
</comment>
<gene>
    <name evidence="1" type="ORF">Q8A49_24685</name>
</gene>
<dbReference type="RefSeq" id="WP_330160629.1">
    <property type="nucleotide sequence ID" value="NZ_BAAAJA010000008.1"/>
</dbReference>
<dbReference type="EMBL" id="JAUUCC010000080">
    <property type="protein sequence ID" value="MEE2053700.1"/>
    <property type="molecule type" value="Genomic_DNA"/>
</dbReference>
<evidence type="ECO:0000313" key="2">
    <source>
        <dbReference type="Proteomes" id="UP001348641"/>
    </source>
</evidence>
<dbReference type="InterPro" id="IPR012349">
    <property type="entry name" value="Split_barrel_FMN-bd"/>
</dbReference>
<dbReference type="InterPro" id="IPR016888">
    <property type="entry name" value="UCP028498"/>
</dbReference>
<organism evidence="1 2">
    <name type="scientific">Nocardiopsis tropica</name>
    <dbReference type="NCBI Taxonomy" id="109330"/>
    <lineage>
        <taxon>Bacteria</taxon>
        <taxon>Bacillati</taxon>
        <taxon>Actinomycetota</taxon>
        <taxon>Actinomycetes</taxon>
        <taxon>Streptosporangiales</taxon>
        <taxon>Nocardiopsidaceae</taxon>
        <taxon>Nocardiopsis</taxon>
    </lineage>
</organism>
<proteinExistence type="predicted"/>
<name>A0ABU7KWK4_9ACTN</name>
<reference evidence="1 2" key="1">
    <citation type="submission" date="2023-07" db="EMBL/GenBank/DDBJ databases">
        <authorList>
            <person name="Girao M."/>
            <person name="Carvalho M.F."/>
        </authorList>
    </citation>
    <scope>NUCLEOTIDE SEQUENCE [LARGE SCALE GENOMIC DNA]</scope>
    <source>
        <strain evidence="1 2">66/93</strain>
    </source>
</reference>
<protein>
    <submittedName>
        <fullName evidence="1">DUF2255 family protein</fullName>
    </submittedName>
</protein>
<accession>A0ABU7KWK4</accession>